<reference evidence="2" key="2">
    <citation type="submission" date="2023-06" db="EMBL/GenBank/DDBJ databases">
        <authorList>
            <consortium name="Lawrence Berkeley National Laboratory"/>
            <person name="Haridas S."/>
            <person name="Hensen N."/>
            <person name="Bonometti L."/>
            <person name="Westerberg I."/>
            <person name="Brannstrom I.O."/>
            <person name="Guillou S."/>
            <person name="Cros-Aarteil S."/>
            <person name="Calhoun S."/>
            <person name="Kuo A."/>
            <person name="Mondo S."/>
            <person name="Pangilinan J."/>
            <person name="Riley R."/>
            <person name="Labutti K."/>
            <person name="Andreopoulos B."/>
            <person name="Lipzen A."/>
            <person name="Chen C."/>
            <person name="Yanf M."/>
            <person name="Daum C."/>
            <person name="Ng V."/>
            <person name="Clum A."/>
            <person name="Steindorff A."/>
            <person name="Ohm R."/>
            <person name="Martin F."/>
            <person name="Silar P."/>
            <person name="Natvig D."/>
            <person name="Lalanne C."/>
            <person name="Gautier V."/>
            <person name="Ament-Velasquez S.L."/>
            <person name="Kruys A."/>
            <person name="Hutchinson M.I."/>
            <person name="Powell A.J."/>
            <person name="Barry K."/>
            <person name="Miller A.N."/>
            <person name="Grigoriev I.V."/>
            <person name="Debuchy R."/>
            <person name="Gladieux P."/>
            <person name="Thoren M.H."/>
            <person name="Johannesson H."/>
        </authorList>
    </citation>
    <scope>NUCLEOTIDE SEQUENCE</scope>
    <source>
        <strain evidence="2">CBS 955.72</strain>
    </source>
</reference>
<protein>
    <submittedName>
        <fullName evidence="2">Uncharacterized protein</fullName>
    </submittedName>
</protein>
<name>A0AAJ0MJT8_9PEZI</name>
<evidence type="ECO:0000256" key="1">
    <source>
        <dbReference type="SAM" id="MobiDB-lite"/>
    </source>
</evidence>
<organism evidence="2 3">
    <name type="scientific">Lasiosphaeria hispida</name>
    <dbReference type="NCBI Taxonomy" id="260671"/>
    <lineage>
        <taxon>Eukaryota</taxon>
        <taxon>Fungi</taxon>
        <taxon>Dikarya</taxon>
        <taxon>Ascomycota</taxon>
        <taxon>Pezizomycotina</taxon>
        <taxon>Sordariomycetes</taxon>
        <taxon>Sordariomycetidae</taxon>
        <taxon>Sordariales</taxon>
        <taxon>Lasiosphaeriaceae</taxon>
        <taxon>Lasiosphaeria</taxon>
    </lineage>
</organism>
<gene>
    <name evidence="2" type="ORF">B0T25DRAFT_28184</name>
</gene>
<dbReference type="AlphaFoldDB" id="A0AAJ0MJT8"/>
<evidence type="ECO:0000313" key="3">
    <source>
        <dbReference type="Proteomes" id="UP001275084"/>
    </source>
</evidence>
<evidence type="ECO:0000313" key="2">
    <source>
        <dbReference type="EMBL" id="KAK3363032.1"/>
    </source>
</evidence>
<keyword evidence="3" id="KW-1185">Reference proteome</keyword>
<proteinExistence type="predicted"/>
<accession>A0AAJ0MJT8</accession>
<sequence length="199" mass="22394">MKAGCSVFPTDGTGGNGRRVEERRGARPKIIRAGKGRFSSIYIPGCRDVMHPQKDPRQALAERGEARRVAAVTRHPSRMGKGRRTAGGGICDLLLSKLQSRHVRRCYSLQRMSRVDGRQQKRFVKGPPSALREGDPDREPKVRFCWDRSSGLAPIGSPEVVILSLLQRTQYTAPGPRERCGWGIWYERVACQRGWVRDQ</sequence>
<reference evidence="2" key="1">
    <citation type="journal article" date="2023" name="Mol. Phylogenet. Evol.">
        <title>Genome-scale phylogeny and comparative genomics of the fungal order Sordariales.</title>
        <authorList>
            <person name="Hensen N."/>
            <person name="Bonometti L."/>
            <person name="Westerberg I."/>
            <person name="Brannstrom I.O."/>
            <person name="Guillou S."/>
            <person name="Cros-Aarteil S."/>
            <person name="Calhoun S."/>
            <person name="Haridas S."/>
            <person name="Kuo A."/>
            <person name="Mondo S."/>
            <person name="Pangilinan J."/>
            <person name="Riley R."/>
            <person name="LaButti K."/>
            <person name="Andreopoulos B."/>
            <person name="Lipzen A."/>
            <person name="Chen C."/>
            <person name="Yan M."/>
            <person name="Daum C."/>
            <person name="Ng V."/>
            <person name="Clum A."/>
            <person name="Steindorff A."/>
            <person name="Ohm R.A."/>
            <person name="Martin F."/>
            <person name="Silar P."/>
            <person name="Natvig D.O."/>
            <person name="Lalanne C."/>
            <person name="Gautier V."/>
            <person name="Ament-Velasquez S.L."/>
            <person name="Kruys A."/>
            <person name="Hutchinson M.I."/>
            <person name="Powell A.J."/>
            <person name="Barry K."/>
            <person name="Miller A.N."/>
            <person name="Grigoriev I.V."/>
            <person name="Debuchy R."/>
            <person name="Gladieux P."/>
            <person name="Hiltunen Thoren M."/>
            <person name="Johannesson H."/>
        </authorList>
    </citation>
    <scope>NUCLEOTIDE SEQUENCE</scope>
    <source>
        <strain evidence="2">CBS 955.72</strain>
    </source>
</reference>
<comment type="caution">
    <text evidence="2">The sequence shown here is derived from an EMBL/GenBank/DDBJ whole genome shotgun (WGS) entry which is preliminary data.</text>
</comment>
<feature type="region of interest" description="Disordered" evidence="1">
    <location>
        <begin position="1"/>
        <end position="24"/>
    </location>
</feature>
<dbReference type="Proteomes" id="UP001275084">
    <property type="component" value="Unassembled WGS sequence"/>
</dbReference>
<dbReference type="EMBL" id="JAUIQD010000001">
    <property type="protein sequence ID" value="KAK3363032.1"/>
    <property type="molecule type" value="Genomic_DNA"/>
</dbReference>